<organism evidence="1 2">
    <name type="scientific">Gigaspora rosea</name>
    <dbReference type="NCBI Taxonomy" id="44941"/>
    <lineage>
        <taxon>Eukaryota</taxon>
        <taxon>Fungi</taxon>
        <taxon>Fungi incertae sedis</taxon>
        <taxon>Mucoromycota</taxon>
        <taxon>Glomeromycotina</taxon>
        <taxon>Glomeromycetes</taxon>
        <taxon>Diversisporales</taxon>
        <taxon>Gigasporaceae</taxon>
        <taxon>Gigaspora</taxon>
    </lineage>
</organism>
<comment type="caution">
    <text evidence="1">The sequence shown here is derived from an EMBL/GenBank/DDBJ whole genome shotgun (WGS) entry which is preliminary data.</text>
</comment>
<reference evidence="1 2" key="1">
    <citation type="submission" date="2018-06" db="EMBL/GenBank/DDBJ databases">
        <title>Comparative genomics reveals the genomic features of Rhizophagus irregularis, R. cerebriforme, R. diaphanum and Gigaspora rosea, and their symbiotic lifestyle signature.</title>
        <authorList>
            <person name="Morin E."/>
            <person name="San Clemente H."/>
            <person name="Chen E.C.H."/>
            <person name="De La Providencia I."/>
            <person name="Hainaut M."/>
            <person name="Kuo A."/>
            <person name="Kohler A."/>
            <person name="Murat C."/>
            <person name="Tang N."/>
            <person name="Roy S."/>
            <person name="Loubradou J."/>
            <person name="Henrissat B."/>
            <person name="Grigoriev I.V."/>
            <person name="Corradi N."/>
            <person name="Roux C."/>
            <person name="Martin F.M."/>
        </authorList>
    </citation>
    <scope>NUCLEOTIDE SEQUENCE [LARGE SCALE GENOMIC DNA]</scope>
    <source>
        <strain evidence="1 2">DAOM 194757</strain>
    </source>
</reference>
<evidence type="ECO:0000313" key="1">
    <source>
        <dbReference type="EMBL" id="RIB03731.1"/>
    </source>
</evidence>
<protein>
    <submittedName>
        <fullName evidence="1">Uncharacterized protein</fullName>
    </submittedName>
</protein>
<keyword evidence="2" id="KW-1185">Reference proteome</keyword>
<accession>A0A397U254</accession>
<dbReference type="Proteomes" id="UP000266673">
    <property type="component" value="Unassembled WGS sequence"/>
</dbReference>
<proteinExistence type="predicted"/>
<gene>
    <name evidence="1" type="ORF">C2G38_2224205</name>
</gene>
<dbReference type="AlphaFoldDB" id="A0A397U254"/>
<dbReference type="EMBL" id="QKWP01002334">
    <property type="protein sequence ID" value="RIB03731.1"/>
    <property type="molecule type" value="Genomic_DNA"/>
</dbReference>
<name>A0A397U254_9GLOM</name>
<sequence length="79" mass="9467">MQTELSLQDREIIHILMNYINKKKNKQQATRRLQLVAKTDQKQNNSKDLLVEQYITKLKILLSEESEFELENDKEFELS</sequence>
<evidence type="ECO:0000313" key="2">
    <source>
        <dbReference type="Proteomes" id="UP000266673"/>
    </source>
</evidence>